<sequence length="153" mass="16008">MALKDRITDDMKTAMRAKDSARLGAIRLLLAAIKQKEVDERVTLDDAGVIAVVDKLLKQRRDSIAAYEQAGRTDLADKERAEAQVLEAYLPARLDAAAIAAAVQAIVGRVAADLGRAPTPADMGKVMALAKAELAGQADMGQVSAAVKAALAG</sequence>
<dbReference type="Pfam" id="PF09424">
    <property type="entry name" value="YqeY"/>
    <property type="match status" value="1"/>
</dbReference>
<dbReference type="InterPro" id="IPR042184">
    <property type="entry name" value="YqeY/Aim41_N"/>
</dbReference>
<evidence type="ECO:0000313" key="1">
    <source>
        <dbReference type="EMBL" id="TSE37393.1"/>
    </source>
</evidence>
<evidence type="ECO:0000313" key="2">
    <source>
        <dbReference type="Proteomes" id="UP000316388"/>
    </source>
</evidence>
<reference evidence="1 2" key="1">
    <citation type="submission" date="2019-07" db="EMBL/GenBank/DDBJ databases">
        <title>Tepidimonas fonticaldi AT-A2 draft genome.</title>
        <authorList>
            <person name="Da Costa M.S."/>
            <person name="Froufe H.J.C."/>
            <person name="Egas C."/>
            <person name="Albuquerque L."/>
        </authorList>
    </citation>
    <scope>NUCLEOTIDE SEQUENCE [LARGE SCALE GENOMIC DNA]</scope>
    <source>
        <strain evidence="1 2">AT-A2</strain>
    </source>
</reference>
<dbReference type="GO" id="GO:0016884">
    <property type="term" value="F:carbon-nitrogen ligase activity, with glutamine as amido-N-donor"/>
    <property type="evidence" value="ECO:0007669"/>
    <property type="project" value="InterPro"/>
</dbReference>
<dbReference type="SUPFAM" id="SSF89095">
    <property type="entry name" value="GatB/YqeY motif"/>
    <property type="match status" value="1"/>
</dbReference>
<dbReference type="Gene3D" id="1.10.1510.10">
    <property type="entry name" value="Uncharacterised protein YqeY/AIM41 PF09424, N-terminal domain"/>
    <property type="match status" value="1"/>
</dbReference>
<organism evidence="1 2">
    <name type="scientific">Tepidimonas fonticaldi</name>
    <dbReference type="NCBI Taxonomy" id="1101373"/>
    <lineage>
        <taxon>Bacteria</taxon>
        <taxon>Pseudomonadati</taxon>
        <taxon>Pseudomonadota</taxon>
        <taxon>Betaproteobacteria</taxon>
        <taxon>Burkholderiales</taxon>
        <taxon>Tepidimonas</taxon>
    </lineage>
</organism>
<dbReference type="PANTHER" id="PTHR28055:SF1">
    <property type="entry name" value="ALTERED INHERITANCE OF MITOCHONDRIA PROTEIN 41, MITOCHONDRIAL"/>
    <property type="match status" value="1"/>
</dbReference>
<dbReference type="InterPro" id="IPR003789">
    <property type="entry name" value="Asn/Gln_tRNA_amidoTrase-B-like"/>
</dbReference>
<name>A0A554XNI9_9BURK</name>
<comment type="caution">
    <text evidence="1">The sequence shown here is derived from an EMBL/GenBank/DDBJ whole genome shotgun (WGS) entry which is preliminary data.</text>
</comment>
<dbReference type="Proteomes" id="UP000316388">
    <property type="component" value="Unassembled WGS sequence"/>
</dbReference>
<dbReference type="EMBL" id="VJOO01000007">
    <property type="protein sequence ID" value="TSE37393.1"/>
    <property type="molecule type" value="Genomic_DNA"/>
</dbReference>
<dbReference type="InterPro" id="IPR023168">
    <property type="entry name" value="GatB_Yqey_C_2"/>
</dbReference>
<dbReference type="Gene3D" id="1.10.10.410">
    <property type="match status" value="1"/>
</dbReference>
<gene>
    <name evidence="1" type="ORF">Tfont_01092</name>
</gene>
<dbReference type="InterPro" id="IPR019004">
    <property type="entry name" value="YqeY/Aim41"/>
</dbReference>
<dbReference type="PANTHER" id="PTHR28055">
    <property type="entry name" value="ALTERED INHERITANCE OF MITOCHONDRIA PROTEIN 41, MITOCHONDRIAL"/>
    <property type="match status" value="1"/>
</dbReference>
<protein>
    <submittedName>
        <fullName evidence="1">Yqey-like protein</fullName>
    </submittedName>
</protein>
<dbReference type="RefSeq" id="WP_143968692.1">
    <property type="nucleotide sequence ID" value="NZ_VJOO01000007.1"/>
</dbReference>
<dbReference type="AlphaFoldDB" id="A0A554XNI9"/>
<proteinExistence type="predicted"/>
<accession>A0A554XNI9</accession>